<evidence type="ECO:0000256" key="2">
    <source>
        <dbReference type="ARBA" id="ARBA00022801"/>
    </source>
</evidence>
<evidence type="ECO:0000313" key="5">
    <source>
        <dbReference type="Proteomes" id="UP001151234"/>
    </source>
</evidence>
<protein>
    <recommendedName>
        <fullName evidence="3">Probable chemoreceptor glutamine deamidase CheD</fullName>
        <ecNumber evidence="3">3.5.1.44</ecNumber>
    </recommendedName>
</protein>
<proteinExistence type="inferred from homology"/>
<dbReference type="AlphaFoldDB" id="A0A9X3UND4"/>
<keyword evidence="2 3" id="KW-0378">Hydrolase</keyword>
<dbReference type="EC" id="3.5.1.44" evidence="3"/>
<dbReference type="InterPro" id="IPR038592">
    <property type="entry name" value="CheD-like_sf"/>
</dbReference>
<comment type="similarity">
    <text evidence="3">Belongs to the CheD family.</text>
</comment>
<gene>
    <name evidence="3" type="primary">cheD</name>
    <name evidence="4" type="ORF">OQ273_16665</name>
</gene>
<dbReference type="HAMAP" id="MF_01440">
    <property type="entry name" value="CheD"/>
    <property type="match status" value="1"/>
</dbReference>
<dbReference type="PANTHER" id="PTHR35147">
    <property type="entry name" value="CHEMORECEPTOR GLUTAMINE DEAMIDASE CHED-RELATED"/>
    <property type="match status" value="1"/>
</dbReference>
<reference evidence="4" key="1">
    <citation type="submission" date="2022-11" db="EMBL/GenBank/DDBJ databases">
        <title>Draft genome sequence of Hoeflea poritis E7-10 and Hoeflea prorocentri PM5-8, separated from scleractinian coral Porites lutea and marine dinoflagellate.</title>
        <authorList>
            <person name="Zhang G."/>
            <person name="Wei Q."/>
            <person name="Cai L."/>
        </authorList>
    </citation>
    <scope>NUCLEOTIDE SEQUENCE</scope>
    <source>
        <strain evidence="4">PM5-8</strain>
    </source>
</reference>
<comment type="caution">
    <text evidence="4">The sequence shown here is derived from an EMBL/GenBank/DDBJ whole genome shotgun (WGS) entry which is preliminary data.</text>
</comment>
<dbReference type="Pfam" id="PF03975">
    <property type="entry name" value="CheD"/>
    <property type="match status" value="1"/>
</dbReference>
<accession>A0A9X3UND4</accession>
<organism evidence="4 5">
    <name type="scientific">Hoeflea prorocentri</name>
    <dbReference type="NCBI Taxonomy" id="1922333"/>
    <lineage>
        <taxon>Bacteria</taxon>
        <taxon>Pseudomonadati</taxon>
        <taxon>Pseudomonadota</taxon>
        <taxon>Alphaproteobacteria</taxon>
        <taxon>Hyphomicrobiales</taxon>
        <taxon>Rhizobiaceae</taxon>
        <taxon>Hoeflea</taxon>
    </lineage>
</organism>
<keyword evidence="1 3" id="KW-0145">Chemotaxis</keyword>
<evidence type="ECO:0000256" key="3">
    <source>
        <dbReference type="HAMAP-Rule" id="MF_01440"/>
    </source>
</evidence>
<dbReference type="EMBL" id="JAPJZI010000001">
    <property type="protein sequence ID" value="MDA5400214.1"/>
    <property type="molecule type" value="Genomic_DNA"/>
</dbReference>
<dbReference type="SUPFAM" id="SSF64438">
    <property type="entry name" value="CNF1/YfiH-like putative cysteine hydrolases"/>
    <property type="match status" value="1"/>
</dbReference>
<sequence length="180" mass="19167">MTVAVPQKRLHVIQGKYLVSDDPNVVLSTILGSCVAACLRDPVAGVGGMNHFLLPGEAGSSGEATRYGVHLMELLINGLLQKGAKKDRLEAKVFGGAQTMSRLSDVGRQNGEFAERFLTDEAIPIVNASLGGELGRKVEFWPVSGRARQNILTGTETLKAVALEAPAAPKKPAPDDIEFF</sequence>
<dbReference type="InterPro" id="IPR005659">
    <property type="entry name" value="Chemorcpt_Glu_NH3ase_CheD"/>
</dbReference>
<dbReference type="RefSeq" id="WP_267991645.1">
    <property type="nucleotide sequence ID" value="NZ_JAPJZI010000001.1"/>
</dbReference>
<dbReference type="InterPro" id="IPR011324">
    <property type="entry name" value="Cytotoxic_necrot_fac-like_cat"/>
</dbReference>
<dbReference type="GO" id="GO:0050568">
    <property type="term" value="F:protein-glutamine glutaminase activity"/>
    <property type="evidence" value="ECO:0007669"/>
    <property type="project" value="UniProtKB-UniRule"/>
</dbReference>
<evidence type="ECO:0000313" key="4">
    <source>
        <dbReference type="EMBL" id="MDA5400214.1"/>
    </source>
</evidence>
<dbReference type="Gene3D" id="3.30.1330.200">
    <property type="match status" value="1"/>
</dbReference>
<dbReference type="PANTHER" id="PTHR35147:SF2">
    <property type="entry name" value="CHEMORECEPTOR GLUTAMINE DEAMIDASE CHED-RELATED"/>
    <property type="match status" value="1"/>
</dbReference>
<comment type="catalytic activity">
    <reaction evidence="3">
        <text>L-glutaminyl-[protein] + H2O = L-glutamyl-[protein] + NH4(+)</text>
        <dbReference type="Rhea" id="RHEA:16441"/>
        <dbReference type="Rhea" id="RHEA-COMP:10207"/>
        <dbReference type="Rhea" id="RHEA-COMP:10208"/>
        <dbReference type="ChEBI" id="CHEBI:15377"/>
        <dbReference type="ChEBI" id="CHEBI:28938"/>
        <dbReference type="ChEBI" id="CHEBI:29973"/>
        <dbReference type="ChEBI" id="CHEBI:30011"/>
        <dbReference type="EC" id="3.5.1.44"/>
    </reaction>
</comment>
<dbReference type="GO" id="GO:0006935">
    <property type="term" value="P:chemotaxis"/>
    <property type="evidence" value="ECO:0007669"/>
    <property type="project" value="UniProtKB-UniRule"/>
</dbReference>
<name>A0A9X3UND4_9HYPH</name>
<dbReference type="Proteomes" id="UP001151234">
    <property type="component" value="Unassembled WGS sequence"/>
</dbReference>
<dbReference type="CDD" id="cd16352">
    <property type="entry name" value="CheD"/>
    <property type="match status" value="1"/>
</dbReference>
<keyword evidence="5" id="KW-1185">Reference proteome</keyword>
<evidence type="ECO:0000256" key="1">
    <source>
        <dbReference type="ARBA" id="ARBA00022500"/>
    </source>
</evidence>
<comment type="function">
    <text evidence="3">Probably deamidates glutamine residues to glutamate on methyl-accepting chemotaxis receptors (MCPs), playing an important role in chemotaxis.</text>
</comment>